<evidence type="ECO:0000256" key="2">
    <source>
        <dbReference type="ARBA" id="ARBA00005528"/>
    </source>
</evidence>
<name>A0A101JU95_CHLLI</name>
<keyword evidence="7 10" id="KW-0949">S-adenosyl-L-methionine</keyword>
<keyword evidence="4 10" id="KW-0698">rRNA processing</keyword>
<keyword evidence="5 10" id="KW-0489">Methyltransferase</keyword>
<evidence type="ECO:0000256" key="1">
    <source>
        <dbReference type="ARBA" id="ARBA00004496"/>
    </source>
</evidence>
<reference evidence="13 14" key="1">
    <citation type="submission" date="2015-10" db="EMBL/GenBank/DDBJ databases">
        <title>Draft Genome Sequence of Chlorobium limicola strain Frasassi Growing under Artificial Lighting in the Frasassi Cave System.</title>
        <authorList>
            <person name="Mansor M."/>
            <person name="Macalady J."/>
        </authorList>
    </citation>
    <scope>NUCLEOTIDE SEQUENCE [LARGE SCALE GENOMIC DNA]</scope>
    <source>
        <strain evidence="13 14">Frasassi</strain>
    </source>
</reference>
<dbReference type="Pfam" id="PF20260">
    <property type="entry name" value="PUA_4"/>
    <property type="match status" value="1"/>
</dbReference>
<dbReference type="InterPro" id="IPR015947">
    <property type="entry name" value="PUA-like_sf"/>
</dbReference>
<dbReference type="Gene3D" id="3.40.1280.10">
    <property type="match status" value="1"/>
</dbReference>
<comment type="function">
    <text evidence="8 10">Specifically methylates the N3 position of the uracil ring of uridine 1498 (m3U1498) in 16S rRNA. Acts on the fully assembled 30S ribosomal subunit.</text>
</comment>
<sequence length="248" mass="27177">MELFYALPGQIDRKAGVVMLDGDEFHHLVRVLRKKRNECIVVTDGKGTHFDVCVTAIEKSVLKGAITAERTVARSATTVTVALSLLKAPPRFELFLEKATELGISAVIPMITARTVAQPPGDRITKRLVRWKTIMLSASRQSGRYYLPDIIEPLPFGKVIGLSGYDRKLIPYERSPHTVSDVRCTGGNVLFLIGGEGGFTAEEVLCARDAGFTEISFGRSVLRAETAGIFAVSMVRARLLEQAAGEWL</sequence>
<evidence type="ECO:0000256" key="3">
    <source>
        <dbReference type="ARBA" id="ARBA00022490"/>
    </source>
</evidence>
<dbReference type="OrthoDB" id="9815641at2"/>
<evidence type="ECO:0000256" key="9">
    <source>
        <dbReference type="ARBA" id="ARBA00047944"/>
    </source>
</evidence>
<dbReference type="InterPro" id="IPR046887">
    <property type="entry name" value="RsmE_PUA-like"/>
</dbReference>
<dbReference type="SUPFAM" id="SSF75217">
    <property type="entry name" value="alpha/beta knot"/>
    <property type="match status" value="1"/>
</dbReference>
<keyword evidence="3 10" id="KW-0963">Cytoplasm</keyword>
<keyword evidence="6 10" id="KW-0808">Transferase</keyword>
<dbReference type="EC" id="2.1.1.193" evidence="10"/>
<feature type="domain" description="Ribosomal RNA small subunit methyltransferase E methyltransferase" evidence="11">
    <location>
        <begin position="76"/>
        <end position="235"/>
    </location>
</feature>
<evidence type="ECO:0000256" key="6">
    <source>
        <dbReference type="ARBA" id="ARBA00022679"/>
    </source>
</evidence>
<dbReference type="AlphaFoldDB" id="A0A101JU95"/>
<dbReference type="InterPro" id="IPR046886">
    <property type="entry name" value="RsmE_MTase_dom"/>
</dbReference>
<gene>
    <name evidence="13" type="ORF">ASB62_00645</name>
</gene>
<dbReference type="Proteomes" id="UP000053937">
    <property type="component" value="Unassembled WGS sequence"/>
</dbReference>
<dbReference type="PIRSF" id="PIRSF015601">
    <property type="entry name" value="MTase_slr0722"/>
    <property type="match status" value="1"/>
</dbReference>
<comment type="catalytic activity">
    <reaction evidence="9 10">
        <text>uridine(1498) in 16S rRNA + S-adenosyl-L-methionine = N(3)-methyluridine(1498) in 16S rRNA + S-adenosyl-L-homocysteine + H(+)</text>
        <dbReference type="Rhea" id="RHEA:42920"/>
        <dbReference type="Rhea" id="RHEA-COMP:10283"/>
        <dbReference type="Rhea" id="RHEA-COMP:10284"/>
        <dbReference type="ChEBI" id="CHEBI:15378"/>
        <dbReference type="ChEBI" id="CHEBI:57856"/>
        <dbReference type="ChEBI" id="CHEBI:59789"/>
        <dbReference type="ChEBI" id="CHEBI:65315"/>
        <dbReference type="ChEBI" id="CHEBI:74502"/>
        <dbReference type="EC" id="2.1.1.193"/>
    </reaction>
</comment>
<evidence type="ECO:0000256" key="4">
    <source>
        <dbReference type="ARBA" id="ARBA00022552"/>
    </source>
</evidence>
<evidence type="ECO:0000256" key="8">
    <source>
        <dbReference type="ARBA" id="ARBA00025699"/>
    </source>
</evidence>
<evidence type="ECO:0000256" key="5">
    <source>
        <dbReference type="ARBA" id="ARBA00022603"/>
    </source>
</evidence>
<dbReference type="InterPro" id="IPR029028">
    <property type="entry name" value="Alpha/beta_knot_MTases"/>
</dbReference>
<dbReference type="GO" id="GO:0005737">
    <property type="term" value="C:cytoplasm"/>
    <property type="evidence" value="ECO:0007669"/>
    <property type="project" value="UniProtKB-SubCell"/>
</dbReference>
<dbReference type="PANTHER" id="PTHR30027">
    <property type="entry name" value="RIBOSOMAL RNA SMALL SUBUNIT METHYLTRANSFERASE E"/>
    <property type="match status" value="1"/>
</dbReference>
<dbReference type="SUPFAM" id="SSF88697">
    <property type="entry name" value="PUA domain-like"/>
    <property type="match status" value="1"/>
</dbReference>
<evidence type="ECO:0000259" key="12">
    <source>
        <dbReference type="Pfam" id="PF20260"/>
    </source>
</evidence>
<dbReference type="GO" id="GO:0070475">
    <property type="term" value="P:rRNA base methylation"/>
    <property type="evidence" value="ECO:0007669"/>
    <property type="project" value="TreeGrafter"/>
</dbReference>
<dbReference type="PANTHER" id="PTHR30027:SF3">
    <property type="entry name" value="16S RRNA (URACIL(1498)-N(3))-METHYLTRANSFERASE"/>
    <property type="match status" value="1"/>
</dbReference>
<evidence type="ECO:0000256" key="7">
    <source>
        <dbReference type="ARBA" id="ARBA00022691"/>
    </source>
</evidence>
<comment type="similarity">
    <text evidence="2 10">Belongs to the RNA methyltransferase RsmE family.</text>
</comment>
<dbReference type="NCBIfam" id="TIGR00046">
    <property type="entry name" value="RsmE family RNA methyltransferase"/>
    <property type="match status" value="1"/>
</dbReference>
<comment type="caution">
    <text evidence="13">The sequence shown here is derived from an EMBL/GenBank/DDBJ whole genome shotgun (WGS) entry which is preliminary data.</text>
</comment>
<dbReference type="InterPro" id="IPR029026">
    <property type="entry name" value="tRNA_m1G_MTases_N"/>
</dbReference>
<dbReference type="Pfam" id="PF04452">
    <property type="entry name" value="Methyltrans_RNA"/>
    <property type="match status" value="1"/>
</dbReference>
<evidence type="ECO:0000256" key="10">
    <source>
        <dbReference type="PIRNR" id="PIRNR015601"/>
    </source>
</evidence>
<evidence type="ECO:0000313" key="14">
    <source>
        <dbReference type="Proteomes" id="UP000053937"/>
    </source>
</evidence>
<dbReference type="InterPro" id="IPR006700">
    <property type="entry name" value="RsmE"/>
</dbReference>
<dbReference type="RefSeq" id="WP_059138166.1">
    <property type="nucleotide sequence ID" value="NZ_LMBR01000003.1"/>
</dbReference>
<comment type="subcellular location">
    <subcellularLocation>
        <location evidence="1 10">Cytoplasm</location>
    </subcellularLocation>
</comment>
<dbReference type="EMBL" id="LMBR01000003">
    <property type="protein sequence ID" value="KUL33094.1"/>
    <property type="molecule type" value="Genomic_DNA"/>
</dbReference>
<evidence type="ECO:0000313" key="13">
    <source>
        <dbReference type="EMBL" id="KUL33094.1"/>
    </source>
</evidence>
<dbReference type="GO" id="GO:0070042">
    <property type="term" value="F:rRNA (uridine-N3-)-methyltransferase activity"/>
    <property type="evidence" value="ECO:0007669"/>
    <property type="project" value="TreeGrafter"/>
</dbReference>
<feature type="domain" description="Ribosomal RNA small subunit methyltransferase E PUA-like" evidence="12">
    <location>
        <begin position="20"/>
        <end position="59"/>
    </location>
</feature>
<protein>
    <recommendedName>
        <fullName evidence="10">Ribosomal RNA small subunit methyltransferase E</fullName>
        <ecNumber evidence="10">2.1.1.193</ecNumber>
    </recommendedName>
</protein>
<dbReference type="NCBIfam" id="NF008705">
    <property type="entry name" value="PRK11713.6-4"/>
    <property type="match status" value="1"/>
</dbReference>
<organism evidence="13 14">
    <name type="scientific">Chlorobium limicola</name>
    <dbReference type="NCBI Taxonomy" id="1092"/>
    <lineage>
        <taxon>Bacteria</taxon>
        <taxon>Pseudomonadati</taxon>
        <taxon>Chlorobiota</taxon>
        <taxon>Chlorobiia</taxon>
        <taxon>Chlorobiales</taxon>
        <taxon>Chlorobiaceae</taxon>
        <taxon>Chlorobium/Pelodictyon group</taxon>
        <taxon>Chlorobium</taxon>
    </lineage>
</organism>
<evidence type="ECO:0000259" key="11">
    <source>
        <dbReference type="Pfam" id="PF04452"/>
    </source>
</evidence>
<keyword evidence="14" id="KW-1185">Reference proteome</keyword>
<accession>A0A101JU95</accession>
<proteinExistence type="inferred from homology"/>
<dbReference type="CDD" id="cd18084">
    <property type="entry name" value="RsmE-like"/>
    <property type="match status" value="1"/>
</dbReference>